<feature type="domain" description="Beta-lactamase-related" evidence="1">
    <location>
        <begin position="24"/>
        <end position="357"/>
    </location>
</feature>
<evidence type="ECO:0000259" key="1">
    <source>
        <dbReference type="Pfam" id="PF00144"/>
    </source>
</evidence>
<sequence>MSTTQSSTNDPRIEKALARAIELGEVGIAVAAYYKGKLIVDAVAGVADADTGRRADERTLWAVFSVTKGVTAIAAHIQAERGLLKLDAPISQYWPEFASHGKGETTIEQALSHRAGIPQMPEGVTPELMADWDWMVKKIADFEPVFPPGSANAYHILVWGWIIGEVVRRTDPKHRPFQTFVQEEICDPLAITDFFLGVPDAELPRVAKLIGGNEFAMKESYNSCPKSVFPGSDVHNTKVIQQCVDPGAGAITSASAVAKIFAMVANGGELDGKRLLSKERVATFAKFRDGHHQPDKILTIPVWFGANGFWLGGEPTASDPLVGNHRDIVYSPGAGGSVAWADFRDGLAVAICHNNMDSVIVMTPERTFDPIVKAVREIVQEIDSQP</sequence>
<proteinExistence type="predicted"/>
<protein>
    <recommendedName>
        <fullName evidence="1">Beta-lactamase-related domain-containing protein</fullName>
    </recommendedName>
</protein>
<gene>
    <name evidence="2" type="ORF">OHC33_004993</name>
</gene>
<dbReference type="InterPro" id="IPR012338">
    <property type="entry name" value="Beta-lactam/transpept-like"/>
</dbReference>
<organism evidence="2 3">
    <name type="scientific">Knufia fluminis</name>
    <dbReference type="NCBI Taxonomy" id="191047"/>
    <lineage>
        <taxon>Eukaryota</taxon>
        <taxon>Fungi</taxon>
        <taxon>Dikarya</taxon>
        <taxon>Ascomycota</taxon>
        <taxon>Pezizomycotina</taxon>
        <taxon>Eurotiomycetes</taxon>
        <taxon>Chaetothyriomycetidae</taxon>
        <taxon>Chaetothyriales</taxon>
        <taxon>Trichomeriaceae</taxon>
        <taxon>Knufia</taxon>
    </lineage>
</organism>
<keyword evidence="3" id="KW-1185">Reference proteome</keyword>
<dbReference type="Gene3D" id="3.40.710.10">
    <property type="entry name" value="DD-peptidase/beta-lactamase superfamily"/>
    <property type="match status" value="1"/>
</dbReference>
<accession>A0AAN8EEF0</accession>
<reference evidence="2 3" key="1">
    <citation type="submission" date="2022-12" db="EMBL/GenBank/DDBJ databases">
        <title>Genomic features and morphological characterization of a novel Knufia sp. strain isolated from spacecraft assembly facility.</title>
        <authorList>
            <person name="Teixeira M."/>
            <person name="Chander A.M."/>
            <person name="Stajich J.E."/>
            <person name="Venkateswaran K."/>
        </authorList>
    </citation>
    <scope>NUCLEOTIDE SEQUENCE [LARGE SCALE GENOMIC DNA]</scope>
    <source>
        <strain evidence="2 3">FJI-L2-BK-P2</strain>
    </source>
</reference>
<dbReference type="PANTHER" id="PTHR43319:SF3">
    <property type="entry name" value="BETA-LACTAMASE-RELATED DOMAIN-CONTAINING PROTEIN"/>
    <property type="match status" value="1"/>
</dbReference>
<evidence type="ECO:0000313" key="3">
    <source>
        <dbReference type="Proteomes" id="UP001316803"/>
    </source>
</evidence>
<name>A0AAN8EEF0_9EURO</name>
<dbReference type="AlphaFoldDB" id="A0AAN8EEF0"/>
<comment type="caution">
    <text evidence="2">The sequence shown here is derived from an EMBL/GenBank/DDBJ whole genome shotgun (WGS) entry which is preliminary data.</text>
</comment>
<dbReference type="EMBL" id="JAKLMC020000010">
    <property type="protein sequence ID" value="KAK5953724.1"/>
    <property type="molecule type" value="Genomic_DNA"/>
</dbReference>
<evidence type="ECO:0000313" key="2">
    <source>
        <dbReference type="EMBL" id="KAK5953724.1"/>
    </source>
</evidence>
<dbReference type="PANTHER" id="PTHR43319">
    <property type="entry name" value="BETA-LACTAMASE-RELATED"/>
    <property type="match status" value="1"/>
</dbReference>
<dbReference type="Pfam" id="PF00144">
    <property type="entry name" value="Beta-lactamase"/>
    <property type="match status" value="1"/>
</dbReference>
<dbReference type="InterPro" id="IPR001466">
    <property type="entry name" value="Beta-lactam-related"/>
</dbReference>
<dbReference type="InterPro" id="IPR052907">
    <property type="entry name" value="Beta-lactamase/esterase"/>
</dbReference>
<dbReference type="SUPFAM" id="SSF56601">
    <property type="entry name" value="beta-lactamase/transpeptidase-like"/>
    <property type="match status" value="1"/>
</dbReference>
<dbReference type="Proteomes" id="UP001316803">
    <property type="component" value="Unassembled WGS sequence"/>
</dbReference>